<organism evidence="3 4">
    <name type="scientific">Chelydra serpentina</name>
    <name type="common">Snapping turtle</name>
    <name type="synonym">Testudo serpentina</name>
    <dbReference type="NCBI Taxonomy" id="8475"/>
    <lineage>
        <taxon>Eukaryota</taxon>
        <taxon>Metazoa</taxon>
        <taxon>Chordata</taxon>
        <taxon>Craniata</taxon>
        <taxon>Vertebrata</taxon>
        <taxon>Euteleostomi</taxon>
        <taxon>Archelosauria</taxon>
        <taxon>Testudinata</taxon>
        <taxon>Testudines</taxon>
        <taxon>Cryptodira</taxon>
        <taxon>Durocryptodira</taxon>
        <taxon>Americhelydia</taxon>
        <taxon>Chelydroidea</taxon>
        <taxon>Chelydridae</taxon>
        <taxon>Chelydra</taxon>
    </lineage>
</organism>
<evidence type="ECO:0000256" key="1">
    <source>
        <dbReference type="SAM" id="Coils"/>
    </source>
</evidence>
<dbReference type="EMBL" id="JAHGAV010000641">
    <property type="protein sequence ID" value="KAG6924250.1"/>
    <property type="molecule type" value="Genomic_DNA"/>
</dbReference>
<evidence type="ECO:0000256" key="2">
    <source>
        <dbReference type="SAM" id="MobiDB-lite"/>
    </source>
</evidence>
<dbReference type="AlphaFoldDB" id="A0A8T1S5X1"/>
<name>A0A8T1S5X1_CHESE</name>
<feature type="non-terminal residue" evidence="3">
    <location>
        <position position="1"/>
    </location>
</feature>
<keyword evidence="1" id="KW-0175">Coiled coil</keyword>
<protein>
    <submittedName>
        <fullName evidence="3">Vimentin-type intermediate filament associated coiled-coil protein</fullName>
    </submittedName>
</protein>
<evidence type="ECO:0000313" key="4">
    <source>
        <dbReference type="Proteomes" id="UP000765507"/>
    </source>
</evidence>
<evidence type="ECO:0000313" key="3">
    <source>
        <dbReference type="EMBL" id="KAG6924250.1"/>
    </source>
</evidence>
<reference evidence="3 4" key="1">
    <citation type="journal article" date="2020" name="G3 (Bethesda)">
        <title>Draft Genome of the Common Snapping Turtle, Chelydra serpentina, a Model for Phenotypic Plasticity in Reptiles.</title>
        <authorList>
            <person name="Das D."/>
            <person name="Singh S.K."/>
            <person name="Bierstedt J."/>
            <person name="Erickson A."/>
            <person name="Galli G.L.J."/>
            <person name="Crossley D.A. 2nd"/>
            <person name="Rhen T."/>
        </authorList>
    </citation>
    <scope>NUCLEOTIDE SEQUENCE [LARGE SCALE GENOMIC DNA]</scope>
    <source>
        <strain evidence="3">KW</strain>
    </source>
</reference>
<dbReference type="OrthoDB" id="6413631at2759"/>
<keyword evidence="4" id="KW-1185">Reference proteome</keyword>
<sequence>GRRGGSPQPRRDWPGPADMSAPPAVQIREANAHLAALHGRVAELERRLGAAERTVRGQAESLIRKDGELRAALRELGAAKDREITALQQKLLSSEETIQKLLNVIQKKDDLIVQLKYRSHLLTKICRNRPILDNLLSYMAEGEQLSTFPGTQSDSSSPVHDEFQESNCIPNQISKNKDFSLSEDDLEDQELDTSQFGTTV</sequence>
<comment type="caution">
    <text evidence="3">The sequence shown here is derived from an EMBL/GenBank/DDBJ whole genome shotgun (WGS) entry which is preliminary data.</text>
</comment>
<proteinExistence type="predicted"/>
<dbReference type="Proteomes" id="UP000765507">
    <property type="component" value="Unassembled WGS sequence"/>
</dbReference>
<feature type="region of interest" description="Disordered" evidence="2">
    <location>
        <begin position="1"/>
        <end position="23"/>
    </location>
</feature>
<gene>
    <name evidence="3" type="primary">VMAC</name>
    <name evidence="3" type="ORF">G0U57_017995</name>
</gene>
<accession>A0A8T1S5X1</accession>
<feature type="coiled-coil region" evidence="1">
    <location>
        <begin position="27"/>
        <end position="104"/>
    </location>
</feature>